<dbReference type="GO" id="GO:0051604">
    <property type="term" value="P:protein maturation"/>
    <property type="evidence" value="ECO:0007669"/>
    <property type="project" value="InterPro"/>
</dbReference>
<evidence type="ECO:0000313" key="6">
    <source>
        <dbReference type="Proteomes" id="UP000316360"/>
    </source>
</evidence>
<protein>
    <recommendedName>
        <fullName evidence="4">Hydrogenase maturation factor HypA</fullName>
    </recommendedName>
</protein>
<dbReference type="PANTHER" id="PTHR34535">
    <property type="entry name" value="HYDROGENASE MATURATION FACTOR HYPA"/>
    <property type="match status" value="1"/>
</dbReference>
<dbReference type="Proteomes" id="UP000316360">
    <property type="component" value="Unassembled WGS sequence"/>
</dbReference>
<dbReference type="EMBL" id="SOKJ01000124">
    <property type="protein sequence ID" value="TET11866.1"/>
    <property type="molecule type" value="Genomic_DNA"/>
</dbReference>
<evidence type="ECO:0000256" key="1">
    <source>
        <dbReference type="ARBA" id="ARBA00022596"/>
    </source>
</evidence>
<dbReference type="PIRSF" id="PIRSF004761">
    <property type="entry name" value="Hydrgn_mat_HypA"/>
    <property type="match status" value="1"/>
</dbReference>
<name>A0A523S1F2_UNCAE</name>
<dbReference type="GO" id="GO:0008270">
    <property type="term" value="F:zinc ion binding"/>
    <property type="evidence" value="ECO:0007669"/>
    <property type="project" value="UniProtKB-UniRule"/>
</dbReference>
<feature type="binding site" evidence="4">
    <location>
        <position position="76"/>
    </location>
    <ligand>
        <name>Zn(2+)</name>
        <dbReference type="ChEBI" id="CHEBI:29105"/>
    </ligand>
</feature>
<keyword evidence="1 4" id="KW-0533">Nickel</keyword>
<gene>
    <name evidence="4 5" type="primary">hypA</name>
    <name evidence="5" type="ORF">E3J84_02355</name>
</gene>
<organism evidence="5 6">
    <name type="scientific">Aerophobetes bacterium</name>
    <dbReference type="NCBI Taxonomy" id="2030807"/>
    <lineage>
        <taxon>Bacteria</taxon>
        <taxon>Candidatus Aerophobota</taxon>
    </lineage>
</organism>
<evidence type="ECO:0000256" key="3">
    <source>
        <dbReference type="ARBA" id="ARBA00022833"/>
    </source>
</evidence>
<keyword evidence="2 4" id="KW-0479">Metal-binding</keyword>
<evidence type="ECO:0000313" key="5">
    <source>
        <dbReference type="EMBL" id="TET11866.1"/>
    </source>
</evidence>
<proteinExistence type="inferred from homology"/>
<feature type="binding site" evidence="4">
    <location>
        <position position="73"/>
    </location>
    <ligand>
        <name>Zn(2+)</name>
        <dbReference type="ChEBI" id="CHEBI:29105"/>
    </ligand>
</feature>
<dbReference type="Pfam" id="PF01155">
    <property type="entry name" value="HypA"/>
    <property type="match status" value="1"/>
</dbReference>
<dbReference type="HAMAP" id="MF_00213">
    <property type="entry name" value="HypA_HybF"/>
    <property type="match status" value="1"/>
</dbReference>
<dbReference type="NCBIfam" id="TIGR00100">
    <property type="entry name" value="hypA"/>
    <property type="match status" value="1"/>
</dbReference>
<sequence length="125" mass="14403">MHDISISQAIAETVLKEARDKKAKRVLSLKLEIGELTFLSPEQIRFWLKELFKGTLAEGAKICIKKIFSLIRCKSCSYEGNITLEDNFLRHTYFPIMKCPKCSSFSLEIKKGKECLVKQIRIISF</sequence>
<dbReference type="InterPro" id="IPR000688">
    <property type="entry name" value="HypA/HybF"/>
</dbReference>
<dbReference type="AlphaFoldDB" id="A0A523S1F2"/>
<feature type="binding site" evidence="4">
    <location>
        <position position="102"/>
    </location>
    <ligand>
        <name>Zn(2+)</name>
        <dbReference type="ChEBI" id="CHEBI:29105"/>
    </ligand>
</feature>
<dbReference type="GO" id="GO:0016151">
    <property type="term" value="F:nickel cation binding"/>
    <property type="evidence" value="ECO:0007669"/>
    <property type="project" value="UniProtKB-UniRule"/>
</dbReference>
<feature type="binding site" evidence="4">
    <location>
        <position position="2"/>
    </location>
    <ligand>
        <name>Ni(2+)</name>
        <dbReference type="ChEBI" id="CHEBI:49786"/>
    </ligand>
</feature>
<accession>A0A523S1F2</accession>
<evidence type="ECO:0000256" key="4">
    <source>
        <dbReference type="HAMAP-Rule" id="MF_00213"/>
    </source>
</evidence>
<comment type="caution">
    <text evidence="5">The sequence shown here is derived from an EMBL/GenBank/DDBJ whole genome shotgun (WGS) entry which is preliminary data.</text>
</comment>
<evidence type="ECO:0000256" key="2">
    <source>
        <dbReference type="ARBA" id="ARBA00022723"/>
    </source>
</evidence>
<comment type="function">
    <text evidence="4">Involved in the maturation of [NiFe] hydrogenases. Required for nickel insertion into the metal center of the hydrogenase.</text>
</comment>
<reference evidence="5 6" key="1">
    <citation type="submission" date="2019-03" db="EMBL/GenBank/DDBJ databases">
        <title>Metabolic potential of uncultured bacteria and archaea associated with petroleum seepage in deep-sea sediments.</title>
        <authorList>
            <person name="Dong X."/>
            <person name="Hubert C."/>
        </authorList>
    </citation>
    <scope>NUCLEOTIDE SEQUENCE [LARGE SCALE GENOMIC DNA]</scope>
    <source>
        <strain evidence="5">E44_bin7</strain>
    </source>
</reference>
<dbReference type="Gene3D" id="3.30.2320.80">
    <property type="match status" value="1"/>
</dbReference>
<dbReference type="PANTHER" id="PTHR34535:SF3">
    <property type="entry name" value="HYDROGENASE MATURATION FACTOR HYPA"/>
    <property type="match status" value="1"/>
</dbReference>
<feature type="binding site" evidence="4">
    <location>
        <position position="99"/>
    </location>
    <ligand>
        <name>Zn(2+)</name>
        <dbReference type="ChEBI" id="CHEBI:29105"/>
    </ligand>
</feature>
<keyword evidence="3 4" id="KW-0862">Zinc</keyword>
<comment type="similarity">
    <text evidence="4">Belongs to the HypA/HybF family.</text>
</comment>